<feature type="region of interest" description="Disordered" evidence="2">
    <location>
        <begin position="92"/>
        <end position="116"/>
    </location>
</feature>
<reference evidence="4 5" key="1">
    <citation type="submission" date="2024-10" db="EMBL/GenBank/DDBJ databases">
        <title>The Natural Products Discovery Center: Release of the First 8490 Sequenced Strains for Exploring Actinobacteria Biosynthetic Diversity.</title>
        <authorList>
            <person name="Kalkreuter E."/>
            <person name="Kautsar S.A."/>
            <person name="Yang D."/>
            <person name="Bader C.D."/>
            <person name="Teijaro C.N."/>
            <person name="Fluegel L."/>
            <person name="Davis C.M."/>
            <person name="Simpson J.R."/>
            <person name="Lauterbach L."/>
            <person name="Steele A.D."/>
            <person name="Gui C."/>
            <person name="Meng S."/>
            <person name="Li G."/>
            <person name="Viehrig K."/>
            <person name="Ye F."/>
            <person name="Su P."/>
            <person name="Kiefer A.F."/>
            <person name="Nichols A."/>
            <person name="Cepeda A.J."/>
            <person name="Yan W."/>
            <person name="Fan B."/>
            <person name="Jiang Y."/>
            <person name="Adhikari A."/>
            <person name="Zheng C.-J."/>
            <person name="Schuster L."/>
            <person name="Cowan T.M."/>
            <person name="Smanski M.J."/>
            <person name="Chevrette M.G."/>
            <person name="De Carvalho L.P.S."/>
            <person name="Shen B."/>
        </authorList>
    </citation>
    <scope>NUCLEOTIDE SEQUENCE [LARGE SCALE GENOMIC DNA]</scope>
    <source>
        <strain evidence="4 5">NPDC002173</strain>
    </source>
</reference>
<dbReference type="InterPro" id="IPR041854">
    <property type="entry name" value="BFD-like_2Fe2S-bd_dom_sf"/>
</dbReference>
<dbReference type="Proteomes" id="UP001602013">
    <property type="component" value="Unassembled WGS sequence"/>
</dbReference>
<name>A0ABW6SHQ0_9ACTN</name>
<evidence type="ECO:0000256" key="1">
    <source>
        <dbReference type="ARBA" id="ARBA00023002"/>
    </source>
</evidence>
<gene>
    <name evidence="4" type="ORF">ACFYXI_02715</name>
</gene>
<feature type="compositionally biased region" description="Gly residues" evidence="2">
    <location>
        <begin position="102"/>
        <end position="116"/>
    </location>
</feature>
<sequence length="116" mass="11638">MGKTIVCPCHDVTVEDIRATYAAGYTHPETLKRATAAFMGPCQGKHCAGAVMSLLRELTGEPAGETVTRRPTARPPLRPVALGLLAAAAEAGPEIGPETGPETGGTGAVGATTGGA</sequence>
<dbReference type="Gene3D" id="1.10.10.1100">
    <property type="entry name" value="BFD-like [2Fe-2S]-binding domain"/>
    <property type="match status" value="1"/>
</dbReference>
<evidence type="ECO:0000313" key="4">
    <source>
        <dbReference type="EMBL" id="MFF3664480.1"/>
    </source>
</evidence>
<dbReference type="Pfam" id="PF17806">
    <property type="entry name" value="SO_alpha_A3"/>
    <property type="match status" value="1"/>
</dbReference>
<comment type="caution">
    <text evidence="4">The sequence shown here is derived from an EMBL/GenBank/DDBJ whole genome shotgun (WGS) entry which is preliminary data.</text>
</comment>
<feature type="domain" description="SoxA A3" evidence="3">
    <location>
        <begin position="2"/>
        <end position="88"/>
    </location>
</feature>
<feature type="compositionally biased region" description="Low complexity" evidence="2">
    <location>
        <begin position="92"/>
        <end position="101"/>
    </location>
</feature>
<proteinExistence type="predicted"/>
<organism evidence="4 5">
    <name type="scientific">Microtetraspora malaysiensis</name>
    <dbReference type="NCBI Taxonomy" id="161358"/>
    <lineage>
        <taxon>Bacteria</taxon>
        <taxon>Bacillati</taxon>
        <taxon>Actinomycetota</taxon>
        <taxon>Actinomycetes</taxon>
        <taxon>Streptosporangiales</taxon>
        <taxon>Streptosporangiaceae</taxon>
        <taxon>Microtetraspora</taxon>
    </lineage>
</organism>
<dbReference type="EMBL" id="JBIASD010000001">
    <property type="protein sequence ID" value="MFF3664480.1"/>
    <property type="molecule type" value="Genomic_DNA"/>
</dbReference>
<accession>A0ABW6SHQ0</accession>
<evidence type="ECO:0000313" key="5">
    <source>
        <dbReference type="Proteomes" id="UP001602013"/>
    </source>
</evidence>
<evidence type="ECO:0000256" key="2">
    <source>
        <dbReference type="SAM" id="MobiDB-lite"/>
    </source>
</evidence>
<dbReference type="RefSeq" id="WP_387408575.1">
    <property type="nucleotide sequence ID" value="NZ_JBIASD010000001.1"/>
</dbReference>
<keyword evidence="1" id="KW-0560">Oxidoreductase</keyword>
<keyword evidence="5" id="KW-1185">Reference proteome</keyword>
<evidence type="ECO:0000259" key="3">
    <source>
        <dbReference type="Pfam" id="PF17806"/>
    </source>
</evidence>
<protein>
    <submittedName>
        <fullName evidence="4">(2Fe-2S)-binding protein</fullName>
    </submittedName>
</protein>
<dbReference type="InterPro" id="IPR041117">
    <property type="entry name" value="SoxA_A3"/>
</dbReference>